<feature type="transmembrane region" description="Helical" evidence="5">
    <location>
        <begin position="20"/>
        <end position="38"/>
    </location>
</feature>
<evidence type="ECO:0000313" key="9">
    <source>
        <dbReference type="Proteomes" id="UP000663505"/>
    </source>
</evidence>
<comment type="similarity">
    <text evidence="2">Belongs to the membrane fusion protein (MFP) (TC 8.A.1) family.</text>
</comment>
<dbReference type="InterPro" id="IPR058637">
    <property type="entry name" value="YknX-like_C"/>
</dbReference>
<evidence type="ECO:0000256" key="4">
    <source>
        <dbReference type="SAM" id="Coils"/>
    </source>
</evidence>
<evidence type="ECO:0000256" key="3">
    <source>
        <dbReference type="ARBA" id="ARBA00023054"/>
    </source>
</evidence>
<comment type="subcellular location">
    <subcellularLocation>
        <location evidence="1">Cell envelope</location>
    </subcellularLocation>
</comment>
<evidence type="ECO:0000256" key="5">
    <source>
        <dbReference type="SAM" id="Phobius"/>
    </source>
</evidence>
<dbReference type="PANTHER" id="PTHR32347">
    <property type="entry name" value="EFFLUX SYSTEM COMPONENT YKNX-RELATED"/>
    <property type="match status" value="1"/>
</dbReference>
<dbReference type="AlphaFoldDB" id="A0A9X7VWL8"/>
<protein>
    <submittedName>
        <fullName evidence="8">Efflux RND transporter periplasmic adaptor subunit</fullName>
    </submittedName>
</protein>
<dbReference type="Pfam" id="PF25990">
    <property type="entry name" value="Beta-barrel_YknX"/>
    <property type="match status" value="1"/>
</dbReference>
<dbReference type="InterPro" id="IPR050465">
    <property type="entry name" value="UPF0194_transport"/>
</dbReference>
<dbReference type="NCBIfam" id="TIGR01730">
    <property type="entry name" value="RND_mfp"/>
    <property type="match status" value="1"/>
</dbReference>
<gene>
    <name evidence="8" type="ORF">JZ786_18065</name>
</gene>
<dbReference type="KEGG" id="afx:JZ786_18065"/>
<sequence length="362" mass="38205">MEETADNRRRWFGRRGKRGIAIAIIAVLTIAAVVYLVVRPREPRVMVTSVQRTTIANTVFAAGDVHPTERQVVQATDLTSPISKVYVKVGQRVHPGELLITLENTAQSAQLSAAKIQVAEAQASLNQTQAQANATPAALQAQFTGTLSSLRSSLAQAKAQLASAQAAYDQTLIKSQLEGTVLTLNPDGIAPDGSAAPVMEVVGQGKQVVLNVSEVDAVHVKAGQKATVQSDAYPNKTWNATVSSVALFASSTSSGGAGQVEVNLSLPASCPIPLGYQVNVYITSETHKDALTLPYSALSQAGSQYVVYRLQGNRVIETPVQLGITTNTSVEVTSGLKQGQFVIDNPPANLQTGERVVVTGHD</sequence>
<evidence type="ECO:0000256" key="2">
    <source>
        <dbReference type="ARBA" id="ARBA00009477"/>
    </source>
</evidence>
<dbReference type="SUPFAM" id="SSF111369">
    <property type="entry name" value="HlyD-like secretion proteins"/>
    <property type="match status" value="1"/>
</dbReference>
<dbReference type="Pfam" id="PF25989">
    <property type="entry name" value="YknX_C"/>
    <property type="match status" value="1"/>
</dbReference>
<dbReference type="GO" id="GO:0022857">
    <property type="term" value="F:transmembrane transporter activity"/>
    <property type="evidence" value="ECO:0007669"/>
    <property type="project" value="InterPro"/>
</dbReference>
<feature type="domain" description="YknX-like beta-barrel" evidence="7">
    <location>
        <begin position="207"/>
        <end position="259"/>
    </location>
</feature>
<feature type="domain" description="YknX-like C-terminal permuted SH3-like" evidence="6">
    <location>
        <begin position="290"/>
        <end position="357"/>
    </location>
</feature>
<evidence type="ECO:0000259" key="7">
    <source>
        <dbReference type="Pfam" id="PF25990"/>
    </source>
</evidence>
<dbReference type="Proteomes" id="UP000663505">
    <property type="component" value="Chromosome"/>
</dbReference>
<organism evidence="8 9">
    <name type="scientific">Alicyclobacillus mengziensis</name>
    <dbReference type="NCBI Taxonomy" id="2931921"/>
    <lineage>
        <taxon>Bacteria</taxon>
        <taxon>Bacillati</taxon>
        <taxon>Bacillota</taxon>
        <taxon>Bacilli</taxon>
        <taxon>Bacillales</taxon>
        <taxon>Alicyclobacillaceae</taxon>
        <taxon>Alicyclobacillus</taxon>
    </lineage>
</organism>
<evidence type="ECO:0000313" key="8">
    <source>
        <dbReference type="EMBL" id="QSO46374.1"/>
    </source>
</evidence>
<name>A0A9X7VWL8_9BACL</name>
<keyword evidence="3 4" id="KW-0175">Coiled coil</keyword>
<dbReference type="Gene3D" id="2.40.30.170">
    <property type="match status" value="1"/>
</dbReference>
<evidence type="ECO:0000259" key="6">
    <source>
        <dbReference type="Pfam" id="PF25989"/>
    </source>
</evidence>
<keyword evidence="5" id="KW-1133">Transmembrane helix</keyword>
<dbReference type="Gene3D" id="2.40.50.100">
    <property type="match status" value="1"/>
</dbReference>
<accession>A0A9X7VWL8</accession>
<reference evidence="8 9" key="1">
    <citation type="submission" date="2021-02" db="EMBL/GenBank/DDBJ databases">
        <title>Alicyclobacillus curvatus sp. nov. and Alicyclobacillus mengziensis sp. nov., two acidophilic bacteria isolated from acid mine drainage.</title>
        <authorList>
            <person name="Huang Y."/>
        </authorList>
    </citation>
    <scope>NUCLEOTIDE SEQUENCE [LARGE SCALE GENOMIC DNA]</scope>
    <source>
        <strain evidence="8 9">S30H14</strain>
    </source>
</reference>
<keyword evidence="9" id="KW-1185">Reference proteome</keyword>
<evidence type="ECO:0000256" key="1">
    <source>
        <dbReference type="ARBA" id="ARBA00004196"/>
    </source>
</evidence>
<dbReference type="PANTHER" id="PTHR32347:SF14">
    <property type="entry name" value="EFFLUX SYSTEM COMPONENT YKNX-RELATED"/>
    <property type="match status" value="1"/>
</dbReference>
<dbReference type="GO" id="GO:0016020">
    <property type="term" value="C:membrane"/>
    <property type="evidence" value="ECO:0007669"/>
    <property type="project" value="InterPro"/>
</dbReference>
<keyword evidence="5" id="KW-0812">Transmembrane</keyword>
<feature type="coiled-coil region" evidence="4">
    <location>
        <begin position="111"/>
        <end position="174"/>
    </location>
</feature>
<dbReference type="EMBL" id="CP071182">
    <property type="protein sequence ID" value="QSO46374.1"/>
    <property type="molecule type" value="Genomic_DNA"/>
</dbReference>
<dbReference type="InterPro" id="IPR058636">
    <property type="entry name" value="Beta-barrel_YknX"/>
</dbReference>
<dbReference type="Gene3D" id="2.40.420.20">
    <property type="match status" value="1"/>
</dbReference>
<proteinExistence type="inferred from homology"/>
<dbReference type="RefSeq" id="WP_206655743.1">
    <property type="nucleotide sequence ID" value="NZ_CP071182.1"/>
</dbReference>
<keyword evidence="5" id="KW-0472">Membrane</keyword>
<dbReference type="GO" id="GO:0030313">
    <property type="term" value="C:cell envelope"/>
    <property type="evidence" value="ECO:0007669"/>
    <property type="project" value="UniProtKB-SubCell"/>
</dbReference>
<dbReference type="InterPro" id="IPR006143">
    <property type="entry name" value="RND_pump_MFP"/>
</dbReference>